<dbReference type="NCBIfam" id="NF001533">
    <property type="entry name" value="PRK00364.2-4"/>
    <property type="match status" value="1"/>
</dbReference>
<proteinExistence type="inferred from homology"/>
<protein>
    <recommendedName>
        <fullName evidence="3">Co-chaperonin GroES</fullName>
    </recommendedName>
    <alternativeName>
        <fullName evidence="3">10 kDa chaperonin</fullName>
    </alternativeName>
    <alternativeName>
        <fullName evidence="3">Chaperonin-10</fullName>
        <shortName evidence="3">Cpn10</shortName>
    </alternativeName>
</protein>
<dbReference type="HAMAP" id="MF_00580">
    <property type="entry name" value="CH10"/>
    <property type="match status" value="1"/>
</dbReference>
<dbReference type="NCBIfam" id="NF001531">
    <property type="entry name" value="PRK00364.2-2"/>
    <property type="match status" value="1"/>
</dbReference>
<accession>A0A1F7U4N3</accession>
<comment type="subunit">
    <text evidence="3">Heptamer of 7 subunits arranged in a ring. Interacts with the chaperonin GroEL.</text>
</comment>
<dbReference type="PANTHER" id="PTHR10772:SF58">
    <property type="entry name" value="CO-CHAPERONIN GROES"/>
    <property type="match status" value="1"/>
</dbReference>
<dbReference type="GO" id="GO:0051082">
    <property type="term" value="F:unfolded protein binding"/>
    <property type="evidence" value="ECO:0007669"/>
    <property type="project" value="TreeGrafter"/>
</dbReference>
<dbReference type="AlphaFoldDB" id="A0A1F7U4N3"/>
<dbReference type="GO" id="GO:0046872">
    <property type="term" value="F:metal ion binding"/>
    <property type="evidence" value="ECO:0007669"/>
    <property type="project" value="TreeGrafter"/>
</dbReference>
<dbReference type="InterPro" id="IPR011032">
    <property type="entry name" value="GroES-like_sf"/>
</dbReference>
<evidence type="ECO:0000256" key="4">
    <source>
        <dbReference type="RuleBase" id="RU000535"/>
    </source>
</evidence>
<comment type="similarity">
    <text evidence="1 3 4">Belongs to the GroES chaperonin family.</text>
</comment>
<comment type="subcellular location">
    <subcellularLocation>
        <location evidence="3">Cytoplasm</location>
    </subcellularLocation>
</comment>
<organism evidence="5 6">
    <name type="scientific">Candidatus Uhrbacteria bacterium RIFCSPHIGHO2_02_FULL_60_10</name>
    <dbReference type="NCBI Taxonomy" id="1802392"/>
    <lineage>
        <taxon>Bacteria</taxon>
        <taxon>Candidatus Uhriibacteriota</taxon>
    </lineage>
</organism>
<evidence type="ECO:0000256" key="1">
    <source>
        <dbReference type="ARBA" id="ARBA00006975"/>
    </source>
</evidence>
<dbReference type="GO" id="GO:0051087">
    <property type="term" value="F:protein-folding chaperone binding"/>
    <property type="evidence" value="ECO:0007669"/>
    <property type="project" value="TreeGrafter"/>
</dbReference>
<dbReference type="Proteomes" id="UP000177088">
    <property type="component" value="Unassembled WGS sequence"/>
</dbReference>
<evidence type="ECO:0000256" key="3">
    <source>
        <dbReference type="HAMAP-Rule" id="MF_00580"/>
    </source>
</evidence>
<dbReference type="InterPro" id="IPR037124">
    <property type="entry name" value="Chaperonin_GroES_sf"/>
</dbReference>
<evidence type="ECO:0000313" key="5">
    <source>
        <dbReference type="EMBL" id="OGL73181.1"/>
    </source>
</evidence>
<dbReference type="PRINTS" id="PR00297">
    <property type="entry name" value="CHAPERONIN10"/>
</dbReference>
<dbReference type="NCBIfam" id="NF001534">
    <property type="entry name" value="PRK00364.2-5"/>
    <property type="match status" value="1"/>
</dbReference>
<dbReference type="CDD" id="cd00320">
    <property type="entry name" value="cpn10"/>
    <property type="match status" value="1"/>
</dbReference>
<dbReference type="GO" id="GO:0005524">
    <property type="term" value="F:ATP binding"/>
    <property type="evidence" value="ECO:0007669"/>
    <property type="project" value="InterPro"/>
</dbReference>
<reference evidence="5 6" key="1">
    <citation type="journal article" date="2016" name="Nat. Commun.">
        <title>Thousands of microbial genomes shed light on interconnected biogeochemical processes in an aquifer system.</title>
        <authorList>
            <person name="Anantharaman K."/>
            <person name="Brown C.T."/>
            <person name="Hug L.A."/>
            <person name="Sharon I."/>
            <person name="Castelle C.J."/>
            <person name="Probst A.J."/>
            <person name="Thomas B.C."/>
            <person name="Singh A."/>
            <person name="Wilkins M.J."/>
            <person name="Karaoz U."/>
            <person name="Brodie E.L."/>
            <person name="Williams K.H."/>
            <person name="Hubbard S.S."/>
            <person name="Banfield J.F."/>
        </authorList>
    </citation>
    <scope>NUCLEOTIDE SEQUENCE [LARGE SCALE GENOMIC DNA]</scope>
</reference>
<dbReference type="SUPFAM" id="SSF50129">
    <property type="entry name" value="GroES-like"/>
    <property type="match status" value="1"/>
</dbReference>
<keyword evidence="3" id="KW-0963">Cytoplasm</keyword>
<keyword evidence="2 3" id="KW-0143">Chaperone</keyword>
<name>A0A1F7U4N3_9BACT</name>
<evidence type="ECO:0000256" key="2">
    <source>
        <dbReference type="ARBA" id="ARBA00023186"/>
    </source>
</evidence>
<dbReference type="FunFam" id="2.30.33.40:FF:000001">
    <property type="entry name" value="10 kDa chaperonin"/>
    <property type="match status" value="1"/>
</dbReference>
<dbReference type="EMBL" id="MGEA01000067">
    <property type="protein sequence ID" value="OGL73181.1"/>
    <property type="molecule type" value="Genomic_DNA"/>
</dbReference>
<dbReference type="PANTHER" id="PTHR10772">
    <property type="entry name" value="10 KDA HEAT SHOCK PROTEIN"/>
    <property type="match status" value="1"/>
</dbReference>
<dbReference type="GO" id="GO:0044183">
    <property type="term" value="F:protein folding chaperone"/>
    <property type="evidence" value="ECO:0007669"/>
    <property type="project" value="InterPro"/>
</dbReference>
<evidence type="ECO:0000313" key="6">
    <source>
        <dbReference type="Proteomes" id="UP000177088"/>
    </source>
</evidence>
<gene>
    <name evidence="3" type="primary">groES</name>
    <name evidence="3" type="synonym">groS</name>
    <name evidence="5" type="ORF">A3C96_01650</name>
</gene>
<comment type="caution">
    <text evidence="5">The sequence shown here is derived from an EMBL/GenBank/DDBJ whole genome shotgun (WGS) entry which is preliminary data.</text>
</comment>
<dbReference type="Gene3D" id="2.30.33.40">
    <property type="entry name" value="GroES chaperonin"/>
    <property type="match status" value="1"/>
</dbReference>
<dbReference type="Pfam" id="PF00166">
    <property type="entry name" value="Cpn10"/>
    <property type="match status" value="1"/>
</dbReference>
<dbReference type="PROSITE" id="PS00681">
    <property type="entry name" value="CHAPERONINS_CPN10"/>
    <property type="match status" value="1"/>
</dbReference>
<sequence length="96" mass="10483">MNVKPLADRVVVKALTESEKTKGGIIIPDTVEKEKPEKGEVMATGPGKLLDNGQRAPMTVKVGDKVVFKKYSPDEIKSEGQEYLILEESDILAIIS</sequence>
<dbReference type="InterPro" id="IPR018369">
    <property type="entry name" value="Chaprnonin_Cpn10_CS"/>
</dbReference>
<dbReference type="SMART" id="SM00883">
    <property type="entry name" value="Cpn10"/>
    <property type="match status" value="1"/>
</dbReference>
<comment type="function">
    <text evidence="3 4">Together with the chaperonin GroEL, plays an essential role in assisting protein folding. The GroEL-GroES system forms a nano-cage that allows encapsulation of the non-native substrate proteins and provides a physical environment optimized to promote and accelerate protein folding. GroES binds to the apical surface of the GroEL ring, thereby capping the opening of the GroEL channel.</text>
</comment>
<dbReference type="InterPro" id="IPR020818">
    <property type="entry name" value="Chaperonin_GroES"/>
</dbReference>
<dbReference type="GO" id="GO:0005737">
    <property type="term" value="C:cytoplasm"/>
    <property type="evidence" value="ECO:0007669"/>
    <property type="project" value="UniProtKB-SubCell"/>
</dbReference>